<dbReference type="PANTHER" id="PTHR14948">
    <property type="entry name" value="NG5"/>
    <property type="match status" value="1"/>
</dbReference>
<dbReference type="Pfam" id="PF04505">
    <property type="entry name" value="CD225"/>
    <property type="match status" value="1"/>
</dbReference>
<keyword evidence="3 6" id="KW-1133">Transmembrane helix</keyword>
<feature type="region of interest" description="Disordered" evidence="5">
    <location>
        <begin position="1"/>
        <end position="61"/>
    </location>
</feature>
<dbReference type="Proteomes" id="UP001501035">
    <property type="component" value="Unassembled WGS sequence"/>
</dbReference>
<feature type="transmembrane region" description="Helical" evidence="6">
    <location>
        <begin position="145"/>
        <end position="168"/>
    </location>
</feature>
<feature type="transmembrane region" description="Helical" evidence="6">
    <location>
        <begin position="90"/>
        <end position="110"/>
    </location>
</feature>
<dbReference type="InterPro" id="IPR051423">
    <property type="entry name" value="CD225/Dispanin"/>
</dbReference>
<name>A0ABP6L1M5_9ACTN</name>
<evidence type="ECO:0008006" key="9">
    <source>
        <dbReference type="Google" id="ProtNLM"/>
    </source>
</evidence>
<dbReference type="PANTHER" id="PTHR14948:SF25">
    <property type="entry name" value="DUF4190 DOMAIN-CONTAINING PROTEIN"/>
    <property type="match status" value="1"/>
</dbReference>
<dbReference type="RefSeq" id="WP_414651826.1">
    <property type="nucleotide sequence ID" value="NZ_BAAAVS010000017.1"/>
</dbReference>
<accession>A0ABP6L1M5</accession>
<gene>
    <name evidence="7" type="ORF">GCM10010528_09220</name>
</gene>
<dbReference type="InterPro" id="IPR007593">
    <property type="entry name" value="CD225/Dispanin_fam"/>
</dbReference>
<evidence type="ECO:0000313" key="8">
    <source>
        <dbReference type="Proteomes" id="UP001501035"/>
    </source>
</evidence>
<protein>
    <recommendedName>
        <fullName evidence="9">Interferon-induced transmembrane protein</fullName>
    </recommendedName>
</protein>
<evidence type="ECO:0000256" key="6">
    <source>
        <dbReference type="SAM" id="Phobius"/>
    </source>
</evidence>
<dbReference type="EMBL" id="BAAAVS010000017">
    <property type="protein sequence ID" value="GAA3029880.1"/>
    <property type="molecule type" value="Genomic_DNA"/>
</dbReference>
<evidence type="ECO:0000313" key="7">
    <source>
        <dbReference type="EMBL" id="GAA3029880.1"/>
    </source>
</evidence>
<evidence type="ECO:0000256" key="3">
    <source>
        <dbReference type="ARBA" id="ARBA00022989"/>
    </source>
</evidence>
<keyword evidence="2 6" id="KW-0812">Transmembrane</keyword>
<organism evidence="7 8">
    <name type="scientific">Gordonia defluvii</name>
    <dbReference type="NCBI Taxonomy" id="283718"/>
    <lineage>
        <taxon>Bacteria</taxon>
        <taxon>Bacillati</taxon>
        <taxon>Actinomycetota</taxon>
        <taxon>Actinomycetes</taxon>
        <taxon>Mycobacteriales</taxon>
        <taxon>Gordoniaceae</taxon>
        <taxon>Gordonia</taxon>
    </lineage>
</organism>
<evidence type="ECO:0000256" key="1">
    <source>
        <dbReference type="ARBA" id="ARBA00004370"/>
    </source>
</evidence>
<evidence type="ECO:0000256" key="2">
    <source>
        <dbReference type="ARBA" id="ARBA00022692"/>
    </source>
</evidence>
<feature type="compositionally biased region" description="Low complexity" evidence="5">
    <location>
        <begin position="23"/>
        <end position="41"/>
    </location>
</feature>
<evidence type="ECO:0000256" key="5">
    <source>
        <dbReference type="SAM" id="MobiDB-lite"/>
    </source>
</evidence>
<comment type="caution">
    <text evidence="7">The sequence shown here is derived from an EMBL/GenBank/DDBJ whole genome shotgun (WGS) entry which is preliminary data.</text>
</comment>
<proteinExistence type="predicted"/>
<keyword evidence="8" id="KW-1185">Reference proteome</keyword>
<reference evidence="8" key="1">
    <citation type="journal article" date="2019" name="Int. J. Syst. Evol. Microbiol.">
        <title>The Global Catalogue of Microorganisms (GCM) 10K type strain sequencing project: providing services to taxonomists for standard genome sequencing and annotation.</title>
        <authorList>
            <consortium name="The Broad Institute Genomics Platform"/>
            <consortium name="The Broad Institute Genome Sequencing Center for Infectious Disease"/>
            <person name="Wu L."/>
            <person name="Ma J."/>
        </authorList>
    </citation>
    <scope>NUCLEOTIDE SEQUENCE [LARGE SCALE GENOMIC DNA]</scope>
    <source>
        <strain evidence="8">JCM 14234</strain>
    </source>
</reference>
<comment type="subcellular location">
    <subcellularLocation>
        <location evidence="1">Membrane</location>
    </subcellularLocation>
</comment>
<keyword evidence="4 6" id="KW-0472">Membrane</keyword>
<evidence type="ECO:0000256" key="4">
    <source>
        <dbReference type="ARBA" id="ARBA00023136"/>
    </source>
</evidence>
<sequence>MTNPYDPNAIPGGHQPGYGQPDAGQPGYGQPDAGQPGYGQPDPGPAPYGQPGYGAPGQVAPGYGPPPGYGAPGYGGQGGYPFAVKPDNNLVWAIITTILCCLPLGIVAIVKSTSVDKLWAAGDFAGAQAAADEAKRWSMWGMIAGAVWTILVVVGTIILFAVGIIGAASTTSKYTYTPSYSYTRTYTYPTY</sequence>